<accession>F0ZGC8</accession>
<name>F0ZGC8_DICPU</name>
<organism evidence="1 2">
    <name type="scientific">Dictyostelium purpureum</name>
    <name type="common">Slime mold</name>
    <dbReference type="NCBI Taxonomy" id="5786"/>
    <lineage>
        <taxon>Eukaryota</taxon>
        <taxon>Amoebozoa</taxon>
        <taxon>Evosea</taxon>
        <taxon>Eumycetozoa</taxon>
        <taxon>Dictyostelia</taxon>
        <taxon>Dictyosteliales</taxon>
        <taxon>Dictyosteliaceae</taxon>
        <taxon>Dictyostelium</taxon>
    </lineage>
</organism>
<evidence type="ECO:0000313" key="2">
    <source>
        <dbReference type="Proteomes" id="UP000001064"/>
    </source>
</evidence>
<dbReference type="KEGG" id="dpp:DICPUDRAFT_77353"/>
<dbReference type="EMBL" id="GL871011">
    <property type="protein sequence ID" value="EGC36973.1"/>
    <property type="molecule type" value="Genomic_DNA"/>
</dbReference>
<dbReference type="AlphaFoldDB" id="F0ZGC8"/>
<dbReference type="Proteomes" id="UP000001064">
    <property type="component" value="Unassembled WGS sequence"/>
</dbReference>
<protein>
    <submittedName>
        <fullName evidence="1">Uncharacterized protein</fullName>
    </submittedName>
</protein>
<proteinExistence type="predicted"/>
<keyword evidence="2" id="KW-1185">Reference proteome</keyword>
<dbReference type="RefSeq" id="XP_003286470.1">
    <property type="nucleotide sequence ID" value="XM_003286422.1"/>
</dbReference>
<sequence>MVINPQRNIHRSPNYPRVILNDVLYTILHNCMAVTNMHLRNSEKEFCFKEFIFHLANNQLASKTSSVRKTSRNTIFFPKLVNVTIDGNKKQRGSCFVCSSDPIEGVGYKENSYIRAQCECHSVFHHDICNIAFHNPGYKAATKIE</sequence>
<dbReference type="GeneID" id="10503864"/>
<dbReference type="VEuPathDB" id="AmoebaDB:DICPUDRAFT_77353"/>
<dbReference type="InParanoid" id="F0ZGC8"/>
<evidence type="ECO:0000313" key="1">
    <source>
        <dbReference type="EMBL" id="EGC36973.1"/>
    </source>
</evidence>
<gene>
    <name evidence="1" type="ORF">DICPUDRAFT_77353</name>
</gene>
<reference evidence="2" key="1">
    <citation type="journal article" date="2011" name="Genome Biol.">
        <title>Comparative genomics of the social amoebae Dictyostelium discoideum and Dictyostelium purpureum.</title>
        <authorList>
            <consortium name="US DOE Joint Genome Institute (JGI-PGF)"/>
            <person name="Sucgang R."/>
            <person name="Kuo A."/>
            <person name="Tian X."/>
            <person name="Salerno W."/>
            <person name="Parikh A."/>
            <person name="Feasley C.L."/>
            <person name="Dalin E."/>
            <person name="Tu H."/>
            <person name="Huang E."/>
            <person name="Barry K."/>
            <person name="Lindquist E."/>
            <person name="Shapiro H."/>
            <person name="Bruce D."/>
            <person name="Schmutz J."/>
            <person name="Salamov A."/>
            <person name="Fey P."/>
            <person name="Gaudet P."/>
            <person name="Anjard C."/>
            <person name="Babu M.M."/>
            <person name="Basu S."/>
            <person name="Bushmanova Y."/>
            <person name="van der Wel H."/>
            <person name="Katoh-Kurasawa M."/>
            <person name="Dinh C."/>
            <person name="Coutinho P.M."/>
            <person name="Saito T."/>
            <person name="Elias M."/>
            <person name="Schaap P."/>
            <person name="Kay R.R."/>
            <person name="Henrissat B."/>
            <person name="Eichinger L."/>
            <person name="Rivero F."/>
            <person name="Putnam N.H."/>
            <person name="West C.M."/>
            <person name="Loomis W.F."/>
            <person name="Chisholm R.L."/>
            <person name="Shaulsky G."/>
            <person name="Strassmann J.E."/>
            <person name="Queller D.C."/>
            <person name="Kuspa A."/>
            <person name="Grigoriev I.V."/>
        </authorList>
    </citation>
    <scope>NUCLEOTIDE SEQUENCE [LARGE SCALE GENOMIC DNA]</scope>
    <source>
        <strain evidence="2">QSDP1</strain>
    </source>
</reference>